<sequence>MYNLSLTGEDRHFCIRAAALGLELYADTHYPPFHIYRLSELEQLKEYKNQIKLTSHKVRANGSLRVKTPILQRKTEKRNHITLAMLMRNEADRYLERVLQHAALYIDRAVILDDASEDHSVEVCRKVLQGIPLTLVSNKEPSFHNEIILRKQLWEMVVKTEPDWILVLDADEIFEDRAPAVLRELAQNREVYYYAFRLYDMWAENYYREDTYWNAHQWYRPFMVRYLPDFRYVWQETPQHCGRLPKNITELKGQASQLRLKHLGWLKPEDRLQKYYRYKQLDPRALYGIKEQYESILDPRPNLIPWEEEL</sequence>
<dbReference type="GO" id="GO:0016740">
    <property type="term" value="F:transferase activity"/>
    <property type="evidence" value="ECO:0007669"/>
    <property type="project" value="UniProtKB-KW"/>
</dbReference>
<dbReference type="SUPFAM" id="SSF53448">
    <property type="entry name" value="Nucleotide-diphospho-sugar transferases"/>
    <property type="match status" value="1"/>
</dbReference>
<dbReference type="KEGG" id="tfr:BR63_01625"/>
<reference evidence="1 2" key="1">
    <citation type="journal article" date="2019" name="Front. Microbiol.">
        <title>Thermoanaerosceptrum fracticalcis gen. nov. sp. nov., a Novel Fumarate-Fermenting Microorganism From a Deep Fractured Carbonate Aquifer of the US Great Basin.</title>
        <authorList>
            <person name="Hamilton-Brehm S.D."/>
            <person name="Stewart L.E."/>
            <person name="Zavarin M."/>
            <person name="Caldwell M."/>
            <person name="Lawson P.A."/>
            <person name="Onstott T.C."/>
            <person name="Grzymski J."/>
            <person name="Neveux I."/>
            <person name="Lollar B.S."/>
            <person name="Russell C.E."/>
            <person name="Moser D.P."/>
        </authorList>
    </citation>
    <scope>NUCLEOTIDE SEQUENCE [LARGE SCALE GENOMIC DNA]</scope>
    <source>
        <strain evidence="1 2">DRI-13</strain>
    </source>
</reference>
<evidence type="ECO:0000313" key="1">
    <source>
        <dbReference type="EMBL" id="QNB45133.1"/>
    </source>
</evidence>
<evidence type="ECO:0000313" key="2">
    <source>
        <dbReference type="Proteomes" id="UP000515847"/>
    </source>
</evidence>
<organism evidence="1 2">
    <name type="scientific">Thermanaerosceptrum fracticalcis</name>
    <dbReference type="NCBI Taxonomy" id="1712410"/>
    <lineage>
        <taxon>Bacteria</taxon>
        <taxon>Bacillati</taxon>
        <taxon>Bacillota</taxon>
        <taxon>Clostridia</taxon>
        <taxon>Eubacteriales</taxon>
        <taxon>Peptococcaceae</taxon>
        <taxon>Thermanaerosceptrum</taxon>
    </lineage>
</organism>
<protein>
    <submittedName>
        <fullName evidence="1">Glycosyltransferase</fullName>
    </submittedName>
</protein>
<gene>
    <name evidence="1" type="ORF">BR63_01625</name>
</gene>
<dbReference type="OrthoDB" id="183314at2"/>
<proteinExistence type="predicted"/>
<dbReference type="EMBL" id="CP045798">
    <property type="protein sequence ID" value="QNB45133.1"/>
    <property type="molecule type" value="Genomic_DNA"/>
</dbReference>
<dbReference type="Pfam" id="PF13704">
    <property type="entry name" value="Glyco_tranf_2_4"/>
    <property type="match status" value="1"/>
</dbReference>
<dbReference type="Gene3D" id="3.90.550.10">
    <property type="entry name" value="Spore Coat Polysaccharide Biosynthesis Protein SpsA, Chain A"/>
    <property type="match status" value="1"/>
</dbReference>
<dbReference type="Proteomes" id="UP000515847">
    <property type="component" value="Chromosome"/>
</dbReference>
<dbReference type="InterPro" id="IPR029044">
    <property type="entry name" value="Nucleotide-diphossugar_trans"/>
</dbReference>
<keyword evidence="1" id="KW-0808">Transferase</keyword>
<keyword evidence="2" id="KW-1185">Reference proteome</keyword>
<name>A0A7G6DZ79_THEFR</name>
<dbReference type="AlphaFoldDB" id="A0A7G6DZ79"/>
<accession>A0A7G6DZ79</accession>